<feature type="chain" id="PRO_5039154700" evidence="1">
    <location>
        <begin position="20"/>
        <end position="296"/>
    </location>
</feature>
<name>A0A9D1KSZ0_9FLAO</name>
<dbReference type="Proteomes" id="UP000824161">
    <property type="component" value="Unassembled WGS sequence"/>
</dbReference>
<dbReference type="EMBL" id="DVLY01000024">
    <property type="protein sequence ID" value="HIT97412.1"/>
    <property type="molecule type" value="Genomic_DNA"/>
</dbReference>
<feature type="domain" description="DUF4097" evidence="2">
    <location>
        <begin position="103"/>
        <end position="293"/>
    </location>
</feature>
<accession>A0A9D1KSZ0</accession>
<comment type="caution">
    <text evidence="3">The sequence shown here is derived from an EMBL/GenBank/DDBJ whole genome shotgun (WGS) entry which is preliminary data.</text>
</comment>
<keyword evidence="1" id="KW-0732">Signal</keyword>
<reference evidence="3" key="1">
    <citation type="submission" date="2020-10" db="EMBL/GenBank/DDBJ databases">
        <authorList>
            <person name="Gilroy R."/>
        </authorList>
    </citation>
    <scope>NUCLEOTIDE SEQUENCE</scope>
    <source>
        <strain evidence="3">1383</strain>
    </source>
</reference>
<feature type="signal peptide" evidence="1">
    <location>
        <begin position="1"/>
        <end position="19"/>
    </location>
</feature>
<dbReference type="PROSITE" id="PS51257">
    <property type="entry name" value="PROKAR_LIPOPROTEIN"/>
    <property type="match status" value="1"/>
</dbReference>
<evidence type="ECO:0000313" key="4">
    <source>
        <dbReference type="Proteomes" id="UP000824161"/>
    </source>
</evidence>
<dbReference type="Pfam" id="PF13349">
    <property type="entry name" value="DUF4097"/>
    <property type="match status" value="1"/>
</dbReference>
<organism evidence="3 4">
    <name type="scientific">Candidatus Merdimorpha stercoravium</name>
    <dbReference type="NCBI Taxonomy" id="2840863"/>
    <lineage>
        <taxon>Bacteria</taxon>
        <taxon>Pseudomonadati</taxon>
        <taxon>Bacteroidota</taxon>
        <taxon>Flavobacteriia</taxon>
        <taxon>Flavobacteriales</taxon>
        <taxon>Candidatus Merdimorpha</taxon>
    </lineage>
</organism>
<proteinExistence type="predicted"/>
<dbReference type="InterPro" id="IPR025164">
    <property type="entry name" value="Toastrack_DUF4097"/>
</dbReference>
<protein>
    <submittedName>
        <fullName evidence="3">DUF4097 family beta strand repeat protein</fullName>
    </submittedName>
</protein>
<sequence length="296" mass="31291">MKKMFFAAFAAVFALLATGCGWNVVSCSIGWSEGNTVQWKDTTLLDGQYAGVRTIRVAQSIFPVRVLPSTSDSVSVVCYAGQMKVNVPDYKIGVRQDGGVLEIYQIPKDRVVCRQASGCYLELRVPVSVREADIQGVSGGIYAEGVSLDRLKAQTVSGGVKVSGVNAEQMNLSTVSGGVELSQVRGKWLTCKTVSGGIRAEALSADQMEGETVSGGVKVYLEDSAQEVSLESVSGGIDVYLKGDLGRNGYDLKATSGGVRVAGVGESRRHFESEGQSGGVRLKAKTVSGGVDVRSW</sequence>
<evidence type="ECO:0000259" key="2">
    <source>
        <dbReference type="Pfam" id="PF13349"/>
    </source>
</evidence>
<reference evidence="3" key="2">
    <citation type="journal article" date="2021" name="PeerJ">
        <title>Extensive microbial diversity within the chicken gut microbiome revealed by metagenomics and culture.</title>
        <authorList>
            <person name="Gilroy R."/>
            <person name="Ravi A."/>
            <person name="Getino M."/>
            <person name="Pursley I."/>
            <person name="Horton D.L."/>
            <person name="Alikhan N.F."/>
            <person name="Baker D."/>
            <person name="Gharbi K."/>
            <person name="Hall N."/>
            <person name="Watson M."/>
            <person name="Adriaenssens E.M."/>
            <person name="Foster-Nyarko E."/>
            <person name="Jarju S."/>
            <person name="Secka A."/>
            <person name="Antonio M."/>
            <person name="Oren A."/>
            <person name="Chaudhuri R.R."/>
            <person name="La Ragione R."/>
            <person name="Hildebrand F."/>
            <person name="Pallen M.J."/>
        </authorList>
    </citation>
    <scope>NUCLEOTIDE SEQUENCE</scope>
    <source>
        <strain evidence="3">1383</strain>
    </source>
</reference>
<dbReference type="AlphaFoldDB" id="A0A9D1KSZ0"/>
<evidence type="ECO:0000313" key="3">
    <source>
        <dbReference type="EMBL" id="HIT97412.1"/>
    </source>
</evidence>
<evidence type="ECO:0000256" key="1">
    <source>
        <dbReference type="SAM" id="SignalP"/>
    </source>
</evidence>
<gene>
    <name evidence="3" type="ORF">IAC44_01085</name>
</gene>